<evidence type="ECO:0000313" key="5">
    <source>
        <dbReference type="Proteomes" id="UP000266841"/>
    </source>
</evidence>
<organism evidence="4 5">
    <name type="scientific">Thalassiosira oceanica</name>
    <name type="common">Marine diatom</name>
    <dbReference type="NCBI Taxonomy" id="159749"/>
    <lineage>
        <taxon>Eukaryota</taxon>
        <taxon>Sar</taxon>
        <taxon>Stramenopiles</taxon>
        <taxon>Ochrophyta</taxon>
        <taxon>Bacillariophyta</taxon>
        <taxon>Coscinodiscophyceae</taxon>
        <taxon>Thalassiosirophycidae</taxon>
        <taxon>Thalassiosirales</taxon>
        <taxon>Thalassiosiraceae</taxon>
        <taxon>Thalassiosira</taxon>
    </lineage>
</organism>
<dbReference type="eggNOG" id="KOG1256">
    <property type="taxonomic scope" value="Eukaryota"/>
</dbReference>
<keyword evidence="2" id="KW-0067">ATP-binding</keyword>
<feature type="domain" description="AMP-dependent synthetase/ligase" evidence="3">
    <location>
        <begin position="2"/>
        <end position="66"/>
    </location>
</feature>
<dbReference type="OMA" id="EVIIGGY"/>
<dbReference type="Pfam" id="PF23562">
    <property type="entry name" value="AMP-binding_C_3"/>
    <property type="match status" value="1"/>
</dbReference>
<feature type="non-terminal residue" evidence="4">
    <location>
        <position position="1"/>
    </location>
</feature>
<accession>K0RPA1</accession>
<dbReference type="InterPro" id="IPR042099">
    <property type="entry name" value="ANL_N_sf"/>
</dbReference>
<evidence type="ECO:0000313" key="4">
    <source>
        <dbReference type="EMBL" id="EJK50686.1"/>
    </source>
</evidence>
<dbReference type="PANTHER" id="PTHR43272:SF33">
    <property type="entry name" value="AMP-BINDING DOMAIN-CONTAINING PROTEIN-RELATED"/>
    <property type="match status" value="1"/>
</dbReference>
<proteinExistence type="predicted"/>
<dbReference type="PANTHER" id="PTHR43272">
    <property type="entry name" value="LONG-CHAIN-FATTY-ACID--COA LIGASE"/>
    <property type="match status" value="1"/>
</dbReference>
<sequence>LCEGYGLTETSPVIALSVLSKRRPGCVGLPVPGVDVYVLDPEGNPLPQGVEGEVCCSGPNVMRGYHNNREATDEVISFLPDGKTRVFRTGDLGVVDKDGFVSITGRLKELYKLENGKYCVPTLIEEAIRMSRFISQTVVSGADRPCNIALVVPDWAAIRNEFGVSDDVSEEELLHCYDVKKYETPVAFLVVAPFTAANGQLTPKMSIRRHVVICDYAGLIDKLYGGKVENGGYLREENKLKAA</sequence>
<name>K0RPA1_THAOC</name>
<dbReference type="OrthoDB" id="1700726at2759"/>
<evidence type="ECO:0000259" key="3">
    <source>
        <dbReference type="Pfam" id="PF00501"/>
    </source>
</evidence>
<dbReference type="GO" id="GO:0004467">
    <property type="term" value="F:long-chain fatty acid-CoA ligase activity"/>
    <property type="evidence" value="ECO:0007669"/>
    <property type="project" value="TreeGrafter"/>
</dbReference>
<gene>
    <name evidence="4" type="ORF">THAOC_30274</name>
</gene>
<keyword evidence="5" id="KW-1185">Reference proteome</keyword>
<dbReference type="SUPFAM" id="SSF56801">
    <property type="entry name" value="Acetyl-CoA synthetase-like"/>
    <property type="match status" value="1"/>
</dbReference>
<dbReference type="AlphaFoldDB" id="K0RPA1"/>
<dbReference type="Gene3D" id="3.40.50.12780">
    <property type="entry name" value="N-terminal domain of ligase-like"/>
    <property type="match status" value="1"/>
</dbReference>
<evidence type="ECO:0000256" key="1">
    <source>
        <dbReference type="ARBA" id="ARBA00022741"/>
    </source>
</evidence>
<keyword evidence="1" id="KW-0547">Nucleotide-binding</keyword>
<comment type="caution">
    <text evidence="4">The sequence shown here is derived from an EMBL/GenBank/DDBJ whole genome shotgun (WGS) entry which is preliminary data.</text>
</comment>
<evidence type="ECO:0000256" key="2">
    <source>
        <dbReference type="ARBA" id="ARBA00022840"/>
    </source>
</evidence>
<dbReference type="InterPro" id="IPR000873">
    <property type="entry name" value="AMP-dep_synth/lig_dom"/>
</dbReference>
<dbReference type="Pfam" id="PF00501">
    <property type="entry name" value="AMP-binding"/>
    <property type="match status" value="1"/>
</dbReference>
<dbReference type="EMBL" id="AGNL01043195">
    <property type="protein sequence ID" value="EJK50686.1"/>
    <property type="molecule type" value="Genomic_DNA"/>
</dbReference>
<reference evidence="4 5" key="1">
    <citation type="journal article" date="2012" name="Genome Biol.">
        <title>Genome and low-iron response of an oceanic diatom adapted to chronic iron limitation.</title>
        <authorList>
            <person name="Lommer M."/>
            <person name="Specht M."/>
            <person name="Roy A.S."/>
            <person name="Kraemer L."/>
            <person name="Andreson R."/>
            <person name="Gutowska M.A."/>
            <person name="Wolf J."/>
            <person name="Bergner S.V."/>
            <person name="Schilhabel M.B."/>
            <person name="Klostermeier U.C."/>
            <person name="Beiko R.G."/>
            <person name="Rosenstiel P."/>
            <person name="Hippler M."/>
            <person name="Laroche J."/>
        </authorList>
    </citation>
    <scope>NUCLEOTIDE SEQUENCE [LARGE SCALE GENOMIC DNA]</scope>
    <source>
        <strain evidence="4 5">CCMP1005</strain>
    </source>
</reference>
<dbReference type="GO" id="GO:0016020">
    <property type="term" value="C:membrane"/>
    <property type="evidence" value="ECO:0007669"/>
    <property type="project" value="TreeGrafter"/>
</dbReference>
<protein>
    <recommendedName>
        <fullName evidence="3">AMP-dependent synthetase/ligase domain-containing protein</fullName>
    </recommendedName>
</protein>
<dbReference type="GO" id="GO:0005524">
    <property type="term" value="F:ATP binding"/>
    <property type="evidence" value="ECO:0007669"/>
    <property type="project" value="UniProtKB-KW"/>
</dbReference>
<dbReference type="Proteomes" id="UP000266841">
    <property type="component" value="Unassembled WGS sequence"/>
</dbReference>